<name>A0A1G2ICD8_9BACT</name>
<comment type="caution">
    <text evidence="2">The sequence shown here is derived from an EMBL/GenBank/DDBJ whole genome shotgun (WGS) entry which is preliminary data.</text>
</comment>
<dbReference type="GO" id="GO:0016747">
    <property type="term" value="F:acyltransferase activity, transferring groups other than amino-acyl groups"/>
    <property type="evidence" value="ECO:0007669"/>
    <property type="project" value="InterPro"/>
</dbReference>
<dbReference type="EMBL" id="MHPA01000027">
    <property type="protein sequence ID" value="OGZ72409.1"/>
    <property type="molecule type" value="Genomic_DNA"/>
</dbReference>
<dbReference type="Proteomes" id="UP000176774">
    <property type="component" value="Unassembled WGS sequence"/>
</dbReference>
<dbReference type="PROSITE" id="PS51186">
    <property type="entry name" value="GNAT"/>
    <property type="match status" value="1"/>
</dbReference>
<protein>
    <recommendedName>
        <fullName evidence="1">N-acetyltransferase domain-containing protein</fullName>
    </recommendedName>
</protein>
<gene>
    <name evidence="2" type="ORF">A2908_03130</name>
</gene>
<dbReference type="Pfam" id="PF00583">
    <property type="entry name" value="Acetyltransf_1"/>
    <property type="match status" value="1"/>
</dbReference>
<dbReference type="InterPro" id="IPR016181">
    <property type="entry name" value="Acyl_CoA_acyltransferase"/>
</dbReference>
<dbReference type="Gene3D" id="3.40.630.30">
    <property type="match status" value="1"/>
</dbReference>
<evidence type="ECO:0000313" key="3">
    <source>
        <dbReference type="Proteomes" id="UP000176774"/>
    </source>
</evidence>
<dbReference type="STRING" id="1802214.A2908_03130"/>
<evidence type="ECO:0000259" key="1">
    <source>
        <dbReference type="PROSITE" id="PS51186"/>
    </source>
</evidence>
<evidence type="ECO:0000313" key="2">
    <source>
        <dbReference type="EMBL" id="OGZ72409.1"/>
    </source>
</evidence>
<dbReference type="PANTHER" id="PTHR43617">
    <property type="entry name" value="L-AMINO ACID N-ACETYLTRANSFERASE"/>
    <property type="match status" value="1"/>
</dbReference>
<reference evidence="2 3" key="1">
    <citation type="journal article" date="2016" name="Nat. Commun.">
        <title>Thousands of microbial genomes shed light on interconnected biogeochemical processes in an aquifer system.</title>
        <authorList>
            <person name="Anantharaman K."/>
            <person name="Brown C.T."/>
            <person name="Hug L.A."/>
            <person name="Sharon I."/>
            <person name="Castelle C.J."/>
            <person name="Probst A.J."/>
            <person name="Thomas B.C."/>
            <person name="Singh A."/>
            <person name="Wilkins M.J."/>
            <person name="Karaoz U."/>
            <person name="Brodie E.L."/>
            <person name="Williams K.H."/>
            <person name="Hubbard S.S."/>
            <person name="Banfield J.F."/>
        </authorList>
    </citation>
    <scope>NUCLEOTIDE SEQUENCE [LARGE SCALE GENOMIC DNA]</scope>
</reference>
<sequence length="178" mass="20919">MQSLVKIRVAKPEDASQINEVLYQTWLATYPNQEVGITREDIEERFKDRQSEEKLEKRRNEITNDTIATLLVAVKNGKIVGLCRIERLPDKNRLRTIYVLPEYQSKGIGTMMWEEIQKYTDAKKDITVEVATYNKKAIAFYEKLGFQDTGKRFKDERFYMKSKNTIPEIEMILKVSNE</sequence>
<dbReference type="SUPFAM" id="SSF55729">
    <property type="entry name" value="Acyl-CoA N-acyltransferases (Nat)"/>
    <property type="match status" value="1"/>
</dbReference>
<dbReference type="AlphaFoldDB" id="A0A1G2ICD8"/>
<organism evidence="2 3">
    <name type="scientific">Candidatus Staskawiczbacteria bacterium RIFCSPLOWO2_01_FULL_38_12b</name>
    <dbReference type="NCBI Taxonomy" id="1802214"/>
    <lineage>
        <taxon>Bacteria</taxon>
        <taxon>Candidatus Staskawicziibacteriota</taxon>
    </lineage>
</organism>
<dbReference type="InterPro" id="IPR050276">
    <property type="entry name" value="MshD_Acetyltransferase"/>
</dbReference>
<dbReference type="InterPro" id="IPR000182">
    <property type="entry name" value="GNAT_dom"/>
</dbReference>
<feature type="domain" description="N-acetyltransferase" evidence="1">
    <location>
        <begin position="5"/>
        <end position="165"/>
    </location>
</feature>
<accession>A0A1G2ICD8</accession>
<proteinExistence type="predicted"/>
<dbReference type="CDD" id="cd04301">
    <property type="entry name" value="NAT_SF"/>
    <property type="match status" value="1"/>
</dbReference>